<accession>A0A5C3ENL0</accession>
<feature type="region of interest" description="Disordered" evidence="1">
    <location>
        <begin position="229"/>
        <end position="251"/>
    </location>
</feature>
<protein>
    <submittedName>
        <fullName evidence="3">Related to APP1 - Actin Patch Protein</fullName>
    </submittedName>
</protein>
<dbReference type="PANTHER" id="PTHR28208">
    <property type="entry name" value="PHOSPHATIDATE PHOSPHATASE APP1"/>
    <property type="match status" value="1"/>
</dbReference>
<keyword evidence="4" id="KW-1185">Reference proteome</keyword>
<dbReference type="AlphaFoldDB" id="A0A5C3ENL0"/>
<gene>
    <name evidence="3" type="ORF">UTRI_05257_B</name>
</gene>
<evidence type="ECO:0000313" key="3">
    <source>
        <dbReference type="EMBL" id="SPO31101.1"/>
    </source>
</evidence>
<evidence type="ECO:0000313" key="4">
    <source>
        <dbReference type="Proteomes" id="UP000324022"/>
    </source>
</evidence>
<dbReference type="OrthoDB" id="2117591at2759"/>
<dbReference type="EMBL" id="OOIN01000036">
    <property type="protein sequence ID" value="SPO31101.1"/>
    <property type="molecule type" value="Genomic_DNA"/>
</dbReference>
<feature type="region of interest" description="Disordered" evidence="1">
    <location>
        <begin position="38"/>
        <end position="68"/>
    </location>
</feature>
<dbReference type="GO" id="GO:0030479">
    <property type="term" value="C:actin cortical patch"/>
    <property type="evidence" value="ECO:0007669"/>
    <property type="project" value="TreeGrafter"/>
</dbReference>
<evidence type="ECO:0000256" key="1">
    <source>
        <dbReference type="SAM" id="MobiDB-lite"/>
    </source>
</evidence>
<dbReference type="InterPro" id="IPR052935">
    <property type="entry name" value="Mg2+_PAP"/>
</dbReference>
<name>A0A5C3ENL0_9BASI</name>
<feature type="compositionally biased region" description="Polar residues" evidence="1">
    <location>
        <begin position="55"/>
        <end position="65"/>
    </location>
</feature>
<sequence length="682" mass="75904">MSRFRIRSRASSLLTSSVDYLATRDWQAVAGSARSKLPLLSSPSTASPTARHARGQSSHFSSTTALPRIRDMSGRAGLENVVLLPGWVQRRVARDRHPQGWATIDAPEDLQDGEIELHISLHGFVSKVLDSPSRSQRIFNQMARQLAGLPRIQPQPLASTVLDSSSSPPAPLVEEPQEIVYDSTIPPESDHHGHEHASERIARKVIENADDQTLVRLMENLNAFPTDSAAANQAAKQANQDPDALHTPKRTDTMLSGGSAQWLNRSLDEVTVFHQNLTRRLQAYWVYRSPHKDVHIEISPVINGAIACDQQGNRLIMASTRLTADSTGQFEHRLVVPWHMLSAFCRHYADLLQATPDEIEAVEVKAKLLTASEGSTETTPSESPWQRWTIHEDHSRRVRVISDIDDTVKHTGVVQGAKQILRNVFVLPYHEAEVKGISSWYRAMIDLGAGLHYVTNAPLELHSLVLDFLETVRLPIGHLVLKHYPSGARSLLSSWLEPAGERKRVNVVKILDDFRTSQFILIGDSGELDLELYCALAAERPCQIRGVFIRDVSSPATAVYGSSYATNSNDLLVTSIEDLPKAPSSVLQTSTRRTAEPAIFDTSYPPKPSSVDLRGQNIDTTRTSEQEIRQNQAFQTRLKKATSILPRSTVFRLFREGKHVQEQACRLIRELSNGTRPADRST</sequence>
<dbReference type="PANTHER" id="PTHR28208:SF3">
    <property type="entry name" value="PHOSPHATIDATE PHOSPHATASE APP1"/>
    <property type="match status" value="1"/>
</dbReference>
<organism evidence="3 4">
    <name type="scientific">Ustilago trichophora</name>
    <dbReference type="NCBI Taxonomy" id="86804"/>
    <lineage>
        <taxon>Eukaryota</taxon>
        <taxon>Fungi</taxon>
        <taxon>Dikarya</taxon>
        <taxon>Basidiomycota</taxon>
        <taxon>Ustilaginomycotina</taxon>
        <taxon>Ustilaginomycetes</taxon>
        <taxon>Ustilaginales</taxon>
        <taxon>Ustilaginaceae</taxon>
        <taxon>Ustilago</taxon>
    </lineage>
</organism>
<dbReference type="Pfam" id="PF09949">
    <property type="entry name" value="APP1_cat"/>
    <property type="match status" value="1"/>
</dbReference>
<dbReference type="Proteomes" id="UP000324022">
    <property type="component" value="Unassembled WGS sequence"/>
</dbReference>
<dbReference type="GO" id="GO:0008195">
    <property type="term" value="F:phosphatidate phosphatase activity"/>
    <property type="evidence" value="ECO:0007669"/>
    <property type="project" value="InterPro"/>
</dbReference>
<feature type="domain" description="Phosphatidate phosphatase APP1 catalytic" evidence="2">
    <location>
        <begin position="398"/>
        <end position="551"/>
    </location>
</feature>
<reference evidence="3 4" key="1">
    <citation type="submission" date="2018-03" db="EMBL/GenBank/DDBJ databases">
        <authorList>
            <person name="Guldener U."/>
        </authorList>
    </citation>
    <scope>NUCLEOTIDE SEQUENCE [LARGE SCALE GENOMIC DNA]</scope>
    <source>
        <strain evidence="3 4">NBRC100155</strain>
    </source>
</reference>
<feature type="compositionally biased region" description="Low complexity" evidence="1">
    <location>
        <begin position="38"/>
        <end position="50"/>
    </location>
</feature>
<evidence type="ECO:0000259" key="2">
    <source>
        <dbReference type="Pfam" id="PF09949"/>
    </source>
</evidence>
<dbReference type="InterPro" id="IPR019236">
    <property type="entry name" value="APP1_cat"/>
</dbReference>
<feature type="compositionally biased region" description="Low complexity" evidence="1">
    <location>
        <begin position="229"/>
        <end position="240"/>
    </location>
</feature>
<proteinExistence type="predicted"/>